<keyword evidence="7" id="KW-0732">Signal</keyword>
<keyword evidence="2" id="KW-0800">Toxin</keyword>
<evidence type="ECO:0000256" key="2">
    <source>
        <dbReference type="ARBA" id="ARBA00022656"/>
    </source>
</evidence>
<dbReference type="Proteomes" id="UP000292345">
    <property type="component" value="Unassembled WGS sequence"/>
</dbReference>
<dbReference type="Gene3D" id="2.150.10.10">
    <property type="entry name" value="Serralysin-like metalloprotease, C-terminal"/>
    <property type="match status" value="3"/>
</dbReference>
<dbReference type="AlphaFoldDB" id="A0A4Q7E0B7"/>
<dbReference type="PRINTS" id="PR00313">
    <property type="entry name" value="CABNDNGRPT"/>
</dbReference>
<comment type="subcellular location">
    <subcellularLocation>
        <location evidence="1">Membrane</location>
    </subcellularLocation>
</comment>
<dbReference type="Pfam" id="PF00353">
    <property type="entry name" value="HemolysinCabind"/>
    <property type="match status" value="3"/>
</dbReference>
<dbReference type="InterPro" id="IPR018511">
    <property type="entry name" value="Hemolysin-typ_Ca-bd_CS"/>
</dbReference>
<protein>
    <submittedName>
        <fullName evidence="8">Calcium-binding protein</fullName>
    </submittedName>
</protein>
<evidence type="ECO:0000256" key="6">
    <source>
        <dbReference type="ARBA" id="ARBA00023136"/>
    </source>
</evidence>
<dbReference type="RefSeq" id="WP_130246105.1">
    <property type="nucleotide sequence ID" value="NZ_PPUZ01000062.1"/>
</dbReference>
<keyword evidence="3" id="KW-0677">Repeat</keyword>
<dbReference type="InterPro" id="IPR003995">
    <property type="entry name" value="RTX_toxin_determinant-A"/>
</dbReference>
<feature type="chain" id="PRO_5020860211" evidence="7">
    <location>
        <begin position="21"/>
        <end position="538"/>
    </location>
</feature>
<proteinExistence type="predicted"/>
<evidence type="ECO:0000256" key="7">
    <source>
        <dbReference type="SAM" id="SignalP"/>
    </source>
</evidence>
<dbReference type="InterPro" id="IPR001343">
    <property type="entry name" value="Hemolysn_Ca-bd"/>
</dbReference>
<dbReference type="GO" id="GO:0005576">
    <property type="term" value="C:extracellular region"/>
    <property type="evidence" value="ECO:0007669"/>
    <property type="project" value="InterPro"/>
</dbReference>
<reference evidence="8 9" key="1">
    <citation type="submission" date="2018-01" db="EMBL/GenBank/DDBJ databases">
        <title>Co-occurrence of chitin degradation, pigmentation and bioactivity in marine Pseudoalteromonas.</title>
        <authorList>
            <person name="Paulsen S."/>
            <person name="Gram L."/>
            <person name="Machado H."/>
        </authorList>
    </citation>
    <scope>NUCLEOTIDE SEQUENCE [LARGE SCALE GENOMIC DNA]</scope>
    <source>
        <strain evidence="8 9">S1946</strain>
    </source>
</reference>
<accession>A0A4Q7E0B7</accession>
<keyword evidence="4" id="KW-0106">Calcium</keyword>
<organism evidence="8 9">
    <name type="scientific">Pseudoalteromonas rubra</name>
    <dbReference type="NCBI Taxonomy" id="43658"/>
    <lineage>
        <taxon>Bacteria</taxon>
        <taxon>Pseudomonadati</taxon>
        <taxon>Pseudomonadota</taxon>
        <taxon>Gammaproteobacteria</taxon>
        <taxon>Alteromonadales</taxon>
        <taxon>Pseudoalteromonadaceae</taxon>
        <taxon>Pseudoalteromonas</taxon>
    </lineage>
</organism>
<comment type="caution">
    <text evidence="8">The sequence shown here is derived from an EMBL/GenBank/DDBJ whole genome shotgun (WGS) entry which is preliminary data.</text>
</comment>
<name>A0A4Q7E0B7_9GAMM</name>
<feature type="signal peptide" evidence="7">
    <location>
        <begin position="1"/>
        <end position="20"/>
    </location>
</feature>
<dbReference type="GO" id="GO:0005509">
    <property type="term" value="F:calcium ion binding"/>
    <property type="evidence" value="ECO:0007669"/>
    <property type="project" value="InterPro"/>
</dbReference>
<evidence type="ECO:0000256" key="1">
    <source>
        <dbReference type="ARBA" id="ARBA00004370"/>
    </source>
</evidence>
<dbReference type="PRINTS" id="PR01488">
    <property type="entry name" value="RTXTOXINA"/>
</dbReference>
<dbReference type="SUPFAM" id="SSF51120">
    <property type="entry name" value="beta-Roll"/>
    <property type="match status" value="3"/>
</dbReference>
<evidence type="ECO:0000313" key="8">
    <source>
        <dbReference type="EMBL" id="RZM74783.1"/>
    </source>
</evidence>
<evidence type="ECO:0000313" key="9">
    <source>
        <dbReference type="Proteomes" id="UP000292345"/>
    </source>
</evidence>
<dbReference type="InterPro" id="IPR011049">
    <property type="entry name" value="Serralysin-like_metalloprot_C"/>
</dbReference>
<evidence type="ECO:0000256" key="5">
    <source>
        <dbReference type="ARBA" id="ARBA00023026"/>
    </source>
</evidence>
<sequence length="538" mass="58018">MNIKKLALYGALLMPVYSWANCTGINRADMSVEYGITEDGFSYVAVHPALTEQTLTASGTKSAAMFEYNGQCEVFDLSNYNGLAVYLPESGGTFDGSGLDAHQRVTGSDNDDNIQTGSEYDFVFSHGGNDTIFTHDGYEYVDGGAGTDCLVEGLEGPADSHIKNIESTGCSTFLAPSEAFTQAYERCDSQLNEFSTYSYNGLWGIQAIESGIELYIEQYDDYVLAYTKDYQHCAYTSGIHSISVSLSDGNDVLNASGSNLNFTVYGRDGKDSITTGSGHDLLVGGADKDTIKGGAGNDWIIGDSLLETDHDGIQMYLGGTESGGNDDKLYGEAGDDVLFGNKGSDKLHGGDGDDLLFGNDGSEDRLYGNSGADLLVDSGGSRWNRRAKFWGGSGQDIIVCEGGHCELNGGGSKDFLAAISTYSDIGLYGGDGGDILFVRGDEIPKGKGGSGKDYCYNEWGDRDICDYLSSVNSKSGYFDDAVRRAARGMSSRHEESLNLIRFNERTGYRSFKQKIANLVSEAKFEKWLENRSTSVFDL</sequence>
<dbReference type="PROSITE" id="PS00330">
    <property type="entry name" value="HEMOLYSIN_CALCIUM"/>
    <property type="match status" value="1"/>
</dbReference>
<dbReference type="GO" id="GO:0016020">
    <property type="term" value="C:membrane"/>
    <property type="evidence" value="ECO:0007669"/>
    <property type="project" value="UniProtKB-SubCell"/>
</dbReference>
<evidence type="ECO:0000256" key="4">
    <source>
        <dbReference type="ARBA" id="ARBA00022837"/>
    </source>
</evidence>
<gene>
    <name evidence="8" type="ORF">C3B51_19470</name>
</gene>
<evidence type="ECO:0000256" key="3">
    <source>
        <dbReference type="ARBA" id="ARBA00022737"/>
    </source>
</evidence>
<dbReference type="GO" id="GO:0090729">
    <property type="term" value="F:toxin activity"/>
    <property type="evidence" value="ECO:0007669"/>
    <property type="project" value="UniProtKB-KW"/>
</dbReference>
<dbReference type="EMBL" id="PPUZ01000062">
    <property type="protein sequence ID" value="RZM74783.1"/>
    <property type="molecule type" value="Genomic_DNA"/>
</dbReference>
<keyword evidence="5" id="KW-0843">Virulence</keyword>
<keyword evidence="6" id="KW-0472">Membrane</keyword>